<dbReference type="Gene3D" id="3.40.50.150">
    <property type="entry name" value="Vaccinia Virus protein VP39"/>
    <property type="match status" value="1"/>
</dbReference>
<evidence type="ECO:0000313" key="5">
    <source>
        <dbReference type="Proteomes" id="UP000253846"/>
    </source>
</evidence>
<dbReference type="InterPro" id="IPR029063">
    <property type="entry name" value="SAM-dependent_MTases_sf"/>
</dbReference>
<protein>
    <submittedName>
        <fullName evidence="4">Site-specific DNA methylase</fullName>
    </submittedName>
</protein>
<name>A0A336NDM8_BARGR</name>
<evidence type="ECO:0000256" key="1">
    <source>
        <dbReference type="ARBA" id="ARBA00022603"/>
    </source>
</evidence>
<dbReference type="EMBL" id="UFTD01000001">
    <property type="protein sequence ID" value="SSZ39643.1"/>
    <property type="molecule type" value="Genomic_DNA"/>
</dbReference>
<dbReference type="PANTHER" id="PTHR30481:SF2">
    <property type="entry name" value="SITE-SPECIFIC DNA-METHYLTRANSFERASE (ADENINE-SPECIFIC)"/>
    <property type="match status" value="1"/>
</dbReference>
<dbReference type="GO" id="GO:0009007">
    <property type="term" value="F:site-specific DNA-methyltransferase (adenine-specific) activity"/>
    <property type="evidence" value="ECO:0007669"/>
    <property type="project" value="UniProtKB-EC"/>
</dbReference>
<dbReference type="GO" id="GO:0006298">
    <property type="term" value="P:mismatch repair"/>
    <property type="evidence" value="ECO:0007669"/>
    <property type="project" value="TreeGrafter"/>
</dbReference>
<evidence type="ECO:0000313" key="4">
    <source>
        <dbReference type="EMBL" id="SSZ39643.1"/>
    </source>
</evidence>
<accession>A0A336NDM8</accession>
<proteinExistence type="predicted"/>
<evidence type="ECO:0000256" key="3">
    <source>
        <dbReference type="ARBA" id="ARBA00022691"/>
    </source>
</evidence>
<dbReference type="PANTHER" id="PTHR30481">
    <property type="entry name" value="DNA ADENINE METHYLASE"/>
    <property type="match status" value="1"/>
</dbReference>
<evidence type="ECO:0000256" key="2">
    <source>
        <dbReference type="ARBA" id="ARBA00022679"/>
    </source>
</evidence>
<gene>
    <name evidence="4" type="ORF">NCTC12860_00858</name>
</gene>
<dbReference type="Proteomes" id="UP000253846">
    <property type="component" value="Unassembled WGS sequence"/>
</dbReference>
<dbReference type="Pfam" id="PF02086">
    <property type="entry name" value="MethyltransfD12"/>
    <property type="match status" value="1"/>
</dbReference>
<dbReference type="GO" id="GO:0032259">
    <property type="term" value="P:methylation"/>
    <property type="evidence" value="ECO:0007669"/>
    <property type="project" value="UniProtKB-KW"/>
</dbReference>
<dbReference type="AlphaFoldDB" id="A0A336NDM8"/>
<dbReference type="GO" id="GO:1904047">
    <property type="term" value="F:S-adenosyl-L-methionine binding"/>
    <property type="evidence" value="ECO:0007669"/>
    <property type="project" value="TreeGrafter"/>
</dbReference>
<dbReference type="RefSeq" id="WP_049757454.1">
    <property type="nucleotide sequence ID" value="NZ_CACVBG010000001.1"/>
</dbReference>
<reference evidence="4 5" key="1">
    <citation type="submission" date="2018-06" db="EMBL/GenBank/DDBJ databases">
        <authorList>
            <consortium name="Pathogen Informatics"/>
            <person name="Doyle S."/>
        </authorList>
    </citation>
    <scope>NUCLEOTIDE SEQUENCE [LARGE SCALE GENOMIC DNA]</scope>
    <source>
        <strain evidence="4 5">NCTC12860</strain>
    </source>
</reference>
<dbReference type="GO" id="GO:0009307">
    <property type="term" value="P:DNA restriction-modification system"/>
    <property type="evidence" value="ECO:0007669"/>
    <property type="project" value="InterPro"/>
</dbReference>
<dbReference type="SUPFAM" id="SSF53335">
    <property type="entry name" value="S-adenosyl-L-methionine-dependent methyltransferases"/>
    <property type="match status" value="1"/>
</dbReference>
<organism evidence="4 5">
    <name type="scientific">Bartonella grahamii</name>
    <dbReference type="NCBI Taxonomy" id="33045"/>
    <lineage>
        <taxon>Bacteria</taxon>
        <taxon>Pseudomonadati</taxon>
        <taxon>Pseudomonadota</taxon>
        <taxon>Alphaproteobacteria</taxon>
        <taxon>Hyphomicrobiales</taxon>
        <taxon>Bartonellaceae</taxon>
        <taxon>Bartonella</taxon>
    </lineage>
</organism>
<dbReference type="GO" id="GO:0043565">
    <property type="term" value="F:sequence-specific DNA binding"/>
    <property type="evidence" value="ECO:0007669"/>
    <property type="project" value="TreeGrafter"/>
</dbReference>
<keyword evidence="2" id="KW-0808">Transferase</keyword>
<dbReference type="InterPro" id="IPR012327">
    <property type="entry name" value="MeTrfase_D12"/>
</dbReference>
<sequence length="145" mass="16607">MNKMINQRDHTKALLDNLVLTSLKKQRETRELPIVKSPLRYPGGKSRAVPMIINNYIRKQKTLCSPFVGGGSIELTLAKRGTKVYAYDAFKPLVIFWQMLLKDASALAEKVREYEDMTPVMFYNLQKTFGNIKNQLEIAAVFSYS</sequence>
<keyword evidence="1 4" id="KW-0489">Methyltransferase</keyword>
<keyword evidence="3" id="KW-0949">S-adenosyl-L-methionine</keyword>